<name>A0A6G3X028_9ACTN</name>
<reference evidence="1" key="1">
    <citation type="submission" date="2020-01" db="EMBL/GenBank/DDBJ databases">
        <title>Insect and environment-associated Actinomycetes.</title>
        <authorList>
            <person name="Currrie C."/>
            <person name="Chevrette M."/>
            <person name="Carlson C."/>
            <person name="Stubbendieck R."/>
            <person name="Wendt-Pienkowski E."/>
        </authorList>
    </citation>
    <scope>NUCLEOTIDE SEQUENCE</scope>
    <source>
        <strain evidence="1">SID7499</strain>
    </source>
</reference>
<dbReference type="AlphaFoldDB" id="A0A6G3X028"/>
<proteinExistence type="predicted"/>
<accession>A0A6G3X028</accession>
<sequence length="117" mass="12809">MTGVVTMTTWVPQSCTLPTAEQPLRVAEFDALLAERLAGMSRPDRLRLEMRLTDGQDVEKTVRNLVGRESGCCSFFAFTVHPGPEQIRLDIAVDGAHEAVLDALEERAAAVAGRDVR</sequence>
<gene>
    <name evidence="1" type="ORF">G3M58_31755</name>
</gene>
<dbReference type="EMBL" id="JAAGMN010003310">
    <property type="protein sequence ID" value="NEE11023.1"/>
    <property type="molecule type" value="Genomic_DNA"/>
</dbReference>
<comment type="caution">
    <text evidence="1">The sequence shown here is derived from an EMBL/GenBank/DDBJ whole genome shotgun (WGS) entry which is preliminary data.</text>
</comment>
<evidence type="ECO:0008006" key="2">
    <source>
        <dbReference type="Google" id="ProtNLM"/>
    </source>
</evidence>
<organism evidence="1">
    <name type="scientific">Streptomyces sp. SID7499</name>
    <dbReference type="NCBI Taxonomy" id="2706086"/>
    <lineage>
        <taxon>Bacteria</taxon>
        <taxon>Bacillati</taxon>
        <taxon>Actinomycetota</taxon>
        <taxon>Actinomycetes</taxon>
        <taxon>Kitasatosporales</taxon>
        <taxon>Streptomycetaceae</taxon>
        <taxon>Streptomyces</taxon>
    </lineage>
</organism>
<protein>
    <recommendedName>
        <fullName evidence="2">Arsenate reductase</fullName>
    </recommendedName>
</protein>
<evidence type="ECO:0000313" key="1">
    <source>
        <dbReference type="EMBL" id="NEE11023.1"/>
    </source>
</evidence>